<evidence type="ECO:0000259" key="1">
    <source>
        <dbReference type="Pfam" id="PF06985"/>
    </source>
</evidence>
<keyword evidence="3" id="KW-1185">Reference proteome</keyword>
<evidence type="ECO:0000313" key="2">
    <source>
        <dbReference type="EMBL" id="KXJ93530.1"/>
    </source>
</evidence>
<proteinExistence type="predicted"/>
<dbReference type="PANTHER" id="PTHR24148:SF73">
    <property type="entry name" value="HET DOMAIN PROTEIN (AFU_ORTHOLOGUE AFUA_8G01020)"/>
    <property type="match status" value="1"/>
</dbReference>
<dbReference type="PANTHER" id="PTHR24148">
    <property type="entry name" value="ANKYRIN REPEAT DOMAIN-CONTAINING PROTEIN 39 HOMOLOG-RELATED"/>
    <property type="match status" value="1"/>
</dbReference>
<sequence length="830" mass="93030">MDDDYLNHCNTNVLGGLGHKLVSVTSENKHQLLSAAYQKTQERSEEASRILARLSQLNPQVGALFRPKEEALSRLRLRMVVAASPHARSAPRPIPSFIAVSYAWHNTDWNPAAAAVSIASGWKISRPMVDAVMACRESDQEAVWIDRLCINQDDDHDRTTHLSAMDLLYKSARRMIILLEDVQLSMEEASAGTLYAQWFQDLCAAVTERELEGAEKSKFVKAYMFGRDQDYIENAVVAEPADRRQAAFIAAFSRLVVGRRDFATRVLAARWFSRAWCAHESRATPHRMSDNPLMLCFAPDGTVLSFEFRFVFWLSGYIAEVAGEAGDMHWAAVEVAKKDEVADRHKSSKNQAKTQAANDFGDSSLSGLKVIIRLTDITRELPRHFQDSKNRIFNMCPARSANLSALDHLFGILSFGCSVMGDLLSIALNTSSTPLSFCGKVDTVEELVWIFCLVAKDFIELDLLIFETIPAEPSHRSLKKAAVVIDQFGLHAKAQQYLATLNTNTSTQISLALVNLREDMIKRKTKPRDVFLKTWLAHGIDCGFAWMARFPDTMLQSTQEGYTYGVIGDISDDQLIPAARALSAMTAPADNSLECMASWLGLGQADNTRKMVRFLRTILDPRLKPLAAQPRRLAIGPNDHAIITQTTNVGYIAVPLAVAHAPAHLDRAWVVEPFDPVAERLSLESAADHLPEPARDRVKPGEKVEDVFPVLTSDFEDRRRPRDDDRATWRMRGNRHEIFGCQDFGPIIARLAAGAEIQDEGGLVLLRKQKVYGAKRYDWKAVYGATQRLQARLDENTGDETGRQDGGSELRGIFKRLFDSILRLWRRFRN</sequence>
<organism evidence="2 3">
    <name type="scientific">Microdochium bolleyi</name>
    <dbReference type="NCBI Taxonomy" id="196109"/>
    <lineage>
        <taxon>Eukaryota</taxon>
        <taxon>Fungi</taxon>
        <taxon>Dikarya</taxon>
        <taxon>Ascomycota</taxon>
        <taxon>Pezizomycotina</taxon>
        <taxon>Sordariomycetes</taxon>
        <taxon>Xylariomycetidae</taxon>
        <taxon>Xylariales</taxon>
        <taxon>Microdochiaceae</taxon>
        <taxon>Microdochium</taxon>
    </lineage>
</organism>
<dbReference type="InterPro" id="IPR010730">
    <property type="entry name" value="HET"/>
</dbReference>
<dbReference type="Pfam" id="PF06985">
    <property type="entry name" value="HET"/>
    <property type="match status" value="1"/>
</dbReference>
<dbReference type="AlphaFoldDB" id="A0A136J8M7"/>
<feature type="domain" description="Heterokaryon incompatibility" evidence="1">
    <location>
        <begin position="97"/>
        <end position="280"/>
    </location>
</feature>
<accession>A0A136J8M7</accession>
<reference evidence="3" key="1">
    <citation type="submission" date="2016-02" db="EMBL/GenBank/DDBJ databases">
        <title>Draft genome sequence of Microdochium bolleyi, a fungal endophyte of beachgrass.</title>
        <authorList>
            <consortium name="DOE Joint Genome Institute"/>
            <person name="David A.S."/>
            <person name="May G."/>
            <person name="Haridas S."/>
            <person name="Lim J."/>
            <person name="Wang M."/>
            <person name="Labutti K."/>
            <person name="Lipzen A."/>
            <person name="Barry K."/>
            <person name="Grigoriev I.V."/>
        </authorList>
    </citation>
    <scope>NUCLEOTIDE SEQUENCE [LARGE SCALE GENOMIC DNA]</scope>
    <source>
        <strain evidence="3">J235TASD1</strain>
    </source>
</reference>
<dbReference type="EMBL" id="KQ964248">
    <property type="protein sequence ID" value="KXJ93530.1"/>
    <property type="molecule type" value="Genomic_DNA"/>
</dbReference>
<dbReference type="InParanoid" id="A0A136J8M7"/>
<name>A0A136J8M7_9PEZI</name>
<dbReference type="OrthoDB" id="4733546at2759"/>
<dbReference type="Proteomes" id="UP000070501">
    <property type="component" value="Unassembled WGS sequence"/>
</dbReference>
<evidence type="ECO:0000313" key="3">
    <source>
        <dbReference type="Proteomes" id="UP000070501"/>
    </source>
</evidence>
<gene>
    <name evidence="2" type="ORF">Micbo1qcDRAFT_233025</name>
</gene>
<protein>
    <submittedName>
        <fullName evidence="2">Heterokaryon incompatibility protein-domain-containing protein</fullName>
    </submittedName>
</protein>
<dbReference type="STRING" id="196109.A0A136J8M7"/>
<dbReference type="InterPro" id="IPR052895">
    <property type="entry name" value="HetReg/Transcr_Mod"/>
</dbReference>